<dbReference type="AlphaFoldDB" id="A0AAP0P9V2"/>
<evidence type="ECO:0000313" key="2">
    <source>
        <dbReference type="EMBL" id="KAK9136673.1"/>
    </source>
</evidence>
<evidence type="ECO:0000259" key="1">
    <source>
        <dbReference type="Pfam" id="PF14214"/>
    </source>
</evidence>
<accession>A0AAP0P9V2</accession>
<keyword evidence="3" id="KW-1185">Reference proteome</keyword>
<proteinExistence type="predicted"/>
<evidence type="ECO:0000313" key="3">
    <source>
        <dbReference type="Proteomes" id="UP001417504"/>
    </source>
</evidence>
<name>A0AAP0P9V2_9MAGN</name>
<dbReference type="PANTHER" id="PTHR45786">
    <property type="entry name" value="DNA BINDING PROTEIN-LIKE"/>
    <property type="match status" value="1"/>
</dbReference>
<gene>
    <name evidence="2" type="ORF">Sjap_007267</name>
</gene>
<reference evidence="2 3" key="1">
    <citation type="submission" date="2024-01" db="EMBL/GenBank/DDBJ databases">
        <title>Genome assemblies of Stephania.</title>
        <authorList>
            <person name="Yang L."/>
        </authorList>
    </citation>
    <scope>NUCLEOTIDE SEQUENCE [LARGE SCALE GENOMIC DNA]</scope>
    <source>
        <strain evidence="2">QJT</strain>
        <tissue evidence="2">Leaf</tissue>
    </source>
</reference>
<protein>
    <recommendedName>
        <fullName evidence="1">Helitron helicase-like domain-containing protein</fullName>
    </recommendedName>
</protein>
<dbReference type="Pfam" id="PF14214">
    <property type="entry name" value="Helitron_like_N"/>
    <property type="match status" value="1"/>
</dbReference>
<dbReference type="Proteomes" id="UP001417504">
    <property type="component" value="Unassembled WGS sequence"/>
</dbReference>
<dbReference type="PANTHER" id="PTHR45786:SF78">
    <property type="entry name" value="ATP-DEPENDENT DNA HELICASE"/>
    <property type="match status" value="1"/>
</dbReference>
<dbReference type="EMBL" id="JBBNAE010000003">
    <property type="protein sequence ID" value="KAK9136673.1"/>
    <property type="molecule type" value="Genomic_DNA"/>
</dbReference>
<dbReference type="InterPro" id="IPR025476">
    <property type="entry name" value="Helitron_helicase-like"/>
</dbReference>
<organism evidence="2 3">
    <name type="scientific">Stephania japonica</name>
    <dbReference type="NCBI Taxonomy" id="461633"/>
    <lineage>
        <taxon>Eukaryota</taxon>
        <taxon>Viridiplantae</taxon>
        <taxon>Streptophyta</taxon>
        <taxon>Embryophyta</taxon>
        <taxon>Tracheophyta</taxon>
        <taxon>Spermatophyta</taxon>
        <taxon>Magnoliopsida</taxon>
        <taxon>Ranunculales</taxon>
        <taxon>Menispermaceae</taxon>
        <taxon>Menispermoideae</taxon>
        <taxon>Cissampelideae</taxon>
        <taxon>Stephania</taxon>
    </lineage>
</organism>
<feature type="domain" description="Helitron helicase-like" evidence="1">
    <location>
        <begin position="1"/>
        <end position="141"/>
    </location>
</feature>
<comment type="caution">
    <text evidence="2">The sequence shown here is derived from an EMBL/GenBank/DDBJ whole genome shotgun (WGS) entry which is preliminary data.</text>
</comment>
<sequence>MYVKLEKSRLDYIRFRQDEIRAKLYQGIIDSISIGETSGLNIGRRIVLPSSFIGRPRDMQKRYMDAMVLVHCFGKPDIFLTMTCNPNWPEIQQELRFNDSTHNIPYLVAHVFKSKLECLKEEIVKKQIFGPVASYVYVIEF</sequence>